<evidence type="ECO:0000313" key="2">
    <source>
        <dbReference type="Proteomes" id="UP001264335"/>
    </source>
</evidence>
<proteinExistence type="predicted"/>
<dbReference type="Proteomes" id="UP001264335">
    <property type="component" value="Unassembled WGS sequence"/>
</dbReference>
<gene>
    <name evidence="1" type="ORF">P7D79_23275</name>
</gene>
<sequence length="94" mass="10851">MKIPLEIKVGGINYTIEMVEVIDVGGERNFQGMCHFDLAKIEILNSLSDQRIEQTFIHELTHAIFYEAGYDEQDEDMINRVGIVLHQVMKELII</sequence>
<accession>A0ABD5FEX4</accession>
<evidence type="ECO:0000313" key="1">
    <source>
        <dbReference type="EMBL" id="MDT2517137.1"/>
    </source>
</evidence>
<reference evidence="1 2" key="1">
    <citation type="submission" date="2023-03" db="EMBL/GenBank/DDBJ databases">
        <authorList>
            <person name="Shen W."/>
            <person name="Cai J."/>
        </authorList>
    </citation>
    <scope>NUCLEOTIDE SEQUENCE [LARGE SCALE GENOMIC DNA]</scope>
    <source>
        <strain evidence="1 2">Y2</strain>
    </source>
</reference>
<evidence type="ECO:0008006" key="3">
    <source>
        <dbReference type="Google" id="ProtNLM"/>
    </source>
</evidence>
<dbReference type="RefSeq" id="WP_311873161.1">
    <property type="nucleotide sequence ID" value="NZ_JARPWQ010000009.1"/>
</dbReference>
<organism evidence="1 2">
    <name type="scientific">Enterococcus avium</name>
    <name type="common">Streptococcus avium</name>
    <dbReference type="NCBI Taxonomy" id="33945"/>
    <lineage>
        <taxon>Bacteria</taxon>
        <taxon>Bacillati</taxon>
        <taxon>Bacillota</taxon>
        <taxon>Bacilli</taxon>
        <taxon>Lactobacillales</taxon>
        <taxon>Enterococcaceae</taxon>
        <taxon>Enterococcus</taxon>
    </lineage>
</organism>
<dbReference type="EMBL" id="JARPWY010000209">
    <property type="protein sequence ID" value="MDT2517137.1"/>
    <property type="molecule type" value="Genomic_DNA"/>
</dbReference>
<dbReference type="AlphaFoldDB" id="A0ABD5FEX4"/>
<comment type="caution">
    <text evidence="1">The sequence shown here is derived from an EMBL/GenBank/DDBJ whole genome shotgun (WGS) entry which is preliminary data.</text>
</comment>
<protein>
    <recommendedName>
        <fullName evidence="3">ImmA/IrrE family metallo-endopeptidase</fullName>
    </recommendedName>
</protein>
<name>A0ABD5FEX4_ENTAV</name>